<reference evidence="2" key="2">
    <citation type="journal article" date="2023" name="Science">
        <title>Genomic signatures of disease resistance in endangered staghorn corals.</title>
        <authorList>
            <person name="Vollmer S.V."/>
            <person name="Selwyn J.D."/>
            <person name="Despard B.A."/>
            <person name="Roesel C.L."/>
        </authorList>
    </citation>
    <scope>NUCLEOTIDE SEQUENCE</scope>
    <source>
        <strain evidence="2">K2</strain>
    </source>
</reference>
<proteinExistence type="predicted"/>
<reference evidence="2" key="1">
    <citation type="journal article" date="2023" name="G3 (Bethesda)">
        <title>Whole genome assembly and annotation of the endangered Caribbean coral Acropora cervicornis.</title>
        <authorList>
            <person name="Selwyn J.D."/>
            <person name="Vollmer S.V."/>
        </authorList>
    </citation>
    <scope>NUCLEOTIDE SEQUENCE</scope>
    <source>
        <strain evidence="2">K2</strain>
    </source>
</reference>
<evidence type="ECO:0000313" key="3">
    <source>
        <dbReference type="Proteomes" id="UP001249851"/>
    </source>
</evidence>
<organism evidence="2 3">
    <name type="scientific">Acropora cervicornis</name>
    <name type="common">Staghorn coral</name>
    <dbReference type="NCBI Taxonomy" id="6130"/>
    <lineage>
        <taxon>Eukaryota</taxon>
        <taxon>Metazoa</taxon>
        <taxon>Cnidaria</taxon>
        <taxon>Anthozoa</taxon>
        <taxon>Hexacorallia</taxon>
        <taxon>Scleractinia</taxon>
        <taxon>Astrocoeniina</taxon>
        <taxon>Acroporidae</taxon>
        <taxon>Acropora</taxon>
    </lineage>
</organism>
<feature type="region of interest" description="Disordered" evidence="1">
    <location>
        <begin position="130"/>
        <end position="151"/>
    </location>
</feature>
<protein>
    <submittedName>
        <fullName evidence="2">Uncharacterized protein</fullName>
    </submittedName>
</protein>
<dbReference type="GO" id="GO:0045892">
    <property type="term" value="P:negative regulation of DNA-templated transcription"/>
    <property type="evidence" value="ECO:0007669"/>
    <property type="project" value="InterPro"/>
</dbReference>
<dbReference type="EMBL" id="JARQWQ010000045">
    <property type="protein sequence ID" value="KAK2558224.1"/>
    <property type="molecule type" value="Genomic_DNA"/>
</dbReference>
<sequence>MCEVLNETTLDGASKTSEWLMNNNFAANCSDQNSSCSEEIQVSSTAVEKRSGPVRKFVKGNIGEPISRKHRHHKRRGKKHDHVAGNIERFNNTAEILRRSGLLEITQSISRLVNDNKKLQTEIDKLEHETKEHSKQLQRQLQKKLEAENTY</sequence>
<keyword evidence="3" id="KW-1185">Reference proteome</keyword>
<dbReference type="Pfam" id="PF15800">
    <property type="entry name" value="CiPC"/>
    <property type="match status" value="1"/>
</dbReference>
<gene>
    <name evidence="2" type="ORF">P5673_019345</name>
</gene>
<evidence type="ECO:0000256" key="1">
    <source>
        <dbReference type="SAM" id="MobiDB-lite"/>
    </source>
</evidence>
<evidence type="ECO:0000313" key="2">
    <source>
        <dbReference type="EMBL" id="KAK2558224.1"/>
    </source>
</evidence>
<dbReference type="GO" id="GO:0042754">
    <property type="term" value="P:negative regulation of circadian rhythm"/>
    <property type="evidence" value="ECO:0007669"/>
    <property type="project" value="InterPro"/>
</dbReference>
<dbReference type="InterPro" id="IPR031602">
    <property type="entry name" value="CIPC"/>
</dbReference>
<name>A0AAD9QBF1_ACRCE</name>
<accession>A0AAD9QBF1</accession>
<dbReference type="AlphaFoldDB" id="A0AAD9QBF1"/>
<dbReference type="Proteomes" id="UP001249851">
    <property type="component" value="Unassembled WGS sequence"/>
</dbReference>
<comment type="caution">
    <text evidence="2">The sequence shown here is derived from an EMBL/GenBank/DDBJ whole genome shotgun (WGS) entry which is preliminary data.</text>
</comment>